<dbReference type="GO" id="GO:0008897">
    <property type="term" value="F:holo-[acyl-carrier-protein] synthase activity"/>
    <property type="evidence" value="ECO:0007669"/>
    <property type="project" value="UniProtKB-UniRule"/>
</dbReference>
<dbReference type="Gene3D" id="3.90.470.20">
    <property type="entry name" value="4'-phosphopantetheinyl transferase domain"/>
    <property type="match status" value="1"/>
</dbReference>
<proteinExistence type="inferred from homology"/>
<organism evidence="10 11">
    <name type="scientific">Tengunoibacter tsumagoiensis</name>
    <dbReference type="NCBI Taxonomy" id="2014871"/>
    <lineage>
        <taxon>Bacteria</taxon>
        <taxon>Bacillati</taxon>
        <taxon>Chloroflexota</taxon>
        <taxon>Ktedonobacteria</taxon>
        <taxon>Ktedonobacterales</taxon>
        <taxon>Dictyobacteraceae</taxon>
        <taxon>Tengunoibacter</taxon>
    </lineage>
</organism>
<keyword evidence="4 8" id="KW-0276">Fatty acid metabolism</keyword>
<evidence type="ECO:0000256" key="3">
    <source>
        <dbReference type="ARBA" id="ARBA00022723"/>
    </source>
</evidence>
<dbReference type="EMBL" id="BIFR01000001">
    <property type="protein sequence ID" value="GCE11735.1"/>
    <property type="molecule type" value="Genomic_DNA"/>
</dbReference>
<comment type="cofactor">
    <cofactor evidence="8">
        <name>Mg(2+)</name>
        <dbReference type="ChEBI" id="CHEBI:18420"/>
    </cofactor>
</comment>
<dbReference type="GO" id="GO:0006633">
    <property type="term" value="P:fatty acid biosynthetic process"/>
    <property type="evidence" value="ECO:0007669"/>
    <property type="project" value="UniProtKB-UniRule"/>
</dbReference>
<comment type="catalytic activity">
    <reaction evidence="8">
        <text>apo-[ACP] + CoA = holo-[ACP] + adenosine 3',5'-bisphosphate + H(+)</text>
        <dbReference type="Rhea" id="RHEA:12068"/>
        <dbReference type="Rhea" id="RHEA-COMP:9685"/>
        <dbReference type="Rhea" id="RHEA-COMP:9690"/>
        <dbReference type="ChEBI" id="CHEBI:15378"/>
        <dbReference type="ChEBI" id="CHEBI:29999"/>
        <dbReference type="ChEBI" id="CHEBI:57287"/>
        <dbReference type="ChEBI" id="CHEBI:58343"/>
        <dbReference type="ChEBI" id="CHEBI:64479"/>
        <dbReference type="EC" id="2.7.8.7"/>
    </reaction>
</comment>
<keyword evidence="5 8" id="KW-0460">Magnesium</keyword>
<evidence type="ECO:0000313" key="10">
    <source>
        <dbReference type="EMBL" id="GCE11735.1"/>
    </source>
</evidence>
<keyword evidence="6 8" id="KW-0443">Lipid metabolism</keyword>
<dbReference type="Pfam" id="PF01648">
    <property type="entry name" value="ACPS"/>
    <property type="match status" value="1"/>
</dbReference>
<dbReference type="OrthoDB" id="517356at2"/>
<feature type="binding site" evidence="8">
    <location>
        <position position="11"/>
    </location>
    <ligand>
        <name>Mg(2+)</name>
        <dbReference type="ChEBI" id="CHEBI:18420"/>
    </ligand>
</feature>
<evidence type="ECO:0000256" key="8">
    <source>
        <dbReference type="HAMAP-Rule" id="MF_00101"/>
    </source>
</evidence>
<dbReference type="InterPro" id="IPR004568">
    <property type="entry name" value="Ppantetheine-prot_Trfase_dom"/>
</dbReference>
<dbReference type="EC" id="2.7.8.7" evidence="8"/>
<comment type="caution">
    <text evidence="10">The sequence shown here is derived from an EMBL/GenBank/DDBJ whole genome shotgun (WGS) entry which is preliminary data.</text>
</comment>
<keyword evidence="3 8" id="KW-0479">Metal-binding</keyword>
<keyword evidence="7 8" id="KW-0275">Fatty acid biosynthesis</keyword>
<gene>
    <name evidence="10" type="primary">acpS_1</name>
    <name evidence="8" type="synonym">acpS</name>
    <name evidence="10" type="ORF">KTT_15940</name>
</gene>
<reference evidence="11" key="1">
    <citation type="submission" date="2018-12" db="EMBL/GenBank/DDBJ databases">
        <title>Tengunoibacter tsumagoiensis gen. nov., sp. nov., Dictyobacter kobayashii sp. nov., D. alpinus sp. nov., and D. joshuensis sp. nov. and description of Dictyobacteraceae fam. nov. within the order Ktedonobacterales isolated from Tengu-no-mugimeshi.</title>
        <authorList>
            <person name="Wang C.M."/>
            <person name="Zheng Y."/>
            <person name="Sakai Y."/>
            <person name="Toyoda A."/>
            <person name="Minakuchi Y."/>
            <person name="Abe K."/>
            <person name="Yokota A."/>
            <person name="Yabe S."/>
        </authorList>
    </citation>
    <scope>NUCLEOTIDE SEQUENCE [LARGE SCALE GENOMIC DNA]</scope>
    <source>
        <strain evidence="11">Uno3</strain>
    </source>
</reference>
<evidence type="ECO:0000256" key="5">
    <source>
        <dbReference type="ARBA" id="ARBA00022842"/>
    </source>
</evidence>
<evidence type="ECO:0000256" key="4">
    <source>
        <dbReference type="ARBA" id="ARBA00022832"/>
    </source>
</evidence>
<evidence type="ECO:0000313" key="11">
    <source>
        <dbReference type="Proteomes" id="UP000287352"/>
    </source>
</evidence>
<feature type="binding site" evidence="8">
    <location>
        <position position="63"/>
    </location>
    <ligand>
        <name>Mg(2+)</name>
        <dbReference type="ChEBI" id="CHEBI:18420"/>
    </ligand>
</feature>
<dbReference type="NCBIfam" id="TIGR00516">
    <property type="entry name" value="acpS"/>
    <property type="match status" value="1"/>
</dbReference>
<dbReference type="InterPro" id="IPR008278">
    <property type="entry name" value="4-PPantetheinyl_Trfase_dom"/>
</dbReference>
<dbReference type="InterPro" id="IPR037143">
    <property type="entry name" value="4-PPantetheinyl_Trfase_dom_sf"/>
</dbReference>
<evidence type="ECO:0000256" key="7">
    <source>
        <dbReference type="ARBA" id="ARBA00023160"/>
    </source>
</evidence>
<comment type="similarity">
    <text evidence="8">Belongs to the P-Pant transferase superfamily. AcpS family.</text>
</comment>
<comment type="subcellular location">
    <subcellularLocation>
        <location evidence="8">Cytoplasm</location>
    </subcellularLocation>
</comment>
<dbReference type="Proteomes" id="UP000287352">
    <property type="component" value="Unassembled WGS sequence"/>
</dbReference>
<evidence type="ECO:0000259" key="9">
    <source>
        <dbReference type="Pfam" id="PF01648"/>
    </source>
</evidence>
<keyword evidence="1 8" id="KW-0444">Lipid biosynthesis</keyword>
<protein>
    <recommendedName>
        <fullName evidence="8">Holo-[acyl-carrier-protein] synthase</fullName>
        <shortName evidence="8">Holo-ACP synthase</shortName>
        <ecNumber evidence="8">2.7.8.7</ecNumber>
    </recommendedName>
    <alternativeName>
        <fullName evidence="8">4'-phosphopantetheinyl transferase AcpS</fullName>
    </alternativeName>
</protein>
<accession>A0A401ZY23</accession>
<keyword evidence="2 8" id="KW-0808">Transferase</keyword>
<dbReference type="NCBIfam" id="TIGR00556">
    <property type="entry name" value="pantethn_trn"/>
    <property type="match status" value="1"/>
</dbReference>
<dbReference type="GO" id="GO:0000287">
    <property type="term" value="F:magnesium ion binding"/>
    <property type="evidence" value="ECO:0007669"/>
    <property type="project" value="UniProtKB-UniRule"/>
</dbReference>
<dbReference type="GO" id="GO:0005737">
    <property type="term" value="C:cytoplasm"/>
    <property type="evidence" value="ECO:0007669"/>
    <property type="project" value="UniProtKB-SubCell"/>
</dbReference>
<keyword evidence="11" id="KW-1185">Reference proteome</keyword>
<evidence type="ECO:0000256" key="2">
    <source>
        <dbReference type="ARBA" id="ARBA00022679"/>
    </source>
</evidence>
<keyword evidence="8" id="KW-0963">Cytoplasm</keyword>
<dbReference type="AlphaFoldDB" id="A0A401ZY23"/>
<feature type="domain" description="4'-phosphopantetheinyl transferase" evidence="9">
    <location>
        <begin position="7"/>
        <end position="105"/>
    </location>
</feature>
<dbReference type="RefSeq" id="WP_126579415.1">
    <property type="nucleotide sequence ID" value="NZ_BIFR01000001.1"/>
</dbReference>
<evidence type="ECO:0000256" key="1">
    <source>
        <dbReference type="ARBA" id="ARBA00022516"/>
    </source>
</evidence>
<comment type="function">
    <text evidence="8">Transfers the 4'-phosphopantetheine moiety from coenzyme A to a Ser of acyl-carrier-protein.</text>
</comment>
<evidence type="ECO:0000256" key="6">
    <source>
        <dbReference type="ARBA" id="ARBA00023098"/>
    </source>
</evidence>
<name>A0A401ZY23_9CHLR</name>
<dbReference type="InterPro" id="IPR002582">
    <property type="entry name" value="ACPS"/>
</dbReference>
<dbReference type="HAMAP" id="MF_00101">
    <property type="entry name" value="AcpS"/>
    <property type="match status" value="1"/>
</dbReference>
<dbReference type="SUPFAM" id="SSF56214">
    <property type="entry name" value="4'-phosphopantetheinyl transferase"/>
    <property type="match status" value="1"/>
</dbReference>
<sequence>MKASPFRVGIDLVAVQQVRESLERYGQRYLQRIFTDDEQSYCLSLATAQAQIASLSARFAAKEATMKVLRIERGIDWRQIEVRRWPEGYCDLVLSGEAALLAQERGICTLSLSLSHEAEYATAIVIADFF</sequence>